<accession>A0ACB9F4H3</accession>
<proteinExistence type="predicted"/>
<comment type="caution">
    <text evidence="1">The sequence shown here is derived from an EMBL/GenBank/DDBJ whole genome shotgun (WGS) entry which is preliminary data.</text>
</comment>
<reference evidence="2" key="1">
    <citation type="journal article" date="2022" name="Mol. Ecol. Resour.">
        <title>The genomes of chicory, endive, great burdock and yacon provide insights into Asteraceae palaeo-polyploidization history and plant inulin production.</title>
        <authorList>
            <person name="Fan W."/>
            <person name="Wang S."/>
            <person name="Wang H."/>
            <person name="Wang A."/>
            <person name="Jiang F."/>
            <person name="Liu H."/>
            <person name="Zhao H."/>
            <person name="Xu D."/>
            <person name="Zhang Y."/>
        </authorList>
    </citation>
    <scope>NUCLEOTIDE SEQUENCE [LARGE SCALE GENOMIC DNA]</scope>
    <source>
        <strain evidence="2">cv. Punajuju</strain>
    </source>
</reference>
<dbReference type="Proteomes" id="UP001055811">
    <property type="component" value="Linkage Group LG03"/>
</dbReference>
<evidence type="ECO:0000313" key="2">
    <source>
        <dbReference type="Proteomes" id="UP001055811"/>
    </source>
</evidence>
<organism evidence="1 2">
    <name type="scientific">Cichorium intybus</name>
    <name type="common">Chicory</name>
    <dbReference type="NCBI Taxonomy" id="13427"/>
    <lineage>
        <taxon>Eukaryota</taxon>
        <taxon>Viridiplantae</taxon>
        <taxon>Streptophyta</taxon>
        <taxon>Embryophyta</taxon>
        <taxon>Tracheophyta</taxon>
        <taxon>Spermatophyta</taxon>
        <taxon>Magnoliopsida</taxon>
        <taxon>eudicotyledons</taxon>
        <taxon>Gunneridae</taxon>
        <taxon>Pentapetalae</taxon>
        <taxon>asterids</taxon>
        <taxon>campanulids</taxon>
        <taxon>Asterales</taxon>
        <taxon>Asteraceae</taxon>
        <taxon>Cichorioideae</taxon>
        <taxon>Cichorieae</taxon>
        <taxon>Cichoriinae</taxon>
        <taxon>Cichorium</taxon>
    </lineage>
</organism>
<keyword evidence="2" id="KW-1185">Reference proteome</keyword>
<name>A0ACB9F4H3_CICIN</name>
<evidence type="ECO:0000313" key="1">
    <source>
        <dbReference type="EMBL" id="KAI3765552.1"/>
    </source>
</evidence>
<sequence length="608" mass="69322">MRSKPSRPYLKMSPDSQPSPAKKGNMSMATQFYTNSLSNANAVSWRNSHNLWRLVSSSPCKSSRLCRFMSLPVMPRAIIATSSTQGHDSLLINLGQPTVISSDIDVSNRITRLKENTRSLMTTSNPAITMELVDKIQRLGIGCSFEEDINKIMKNSVQGHANDDLYTVALRFRLRRHNGLQTNPDVFESFMDANGKFKESLNEDIEALLSLYEASCLGANGEDVLSQANEFTIRNLKNSLPQLTPLLRKKVLQSLELPRHLRMSRLEARMYIEEYGNEKDHIPFLLELAKLEYNEVQSLHQTEIAEITRWWRHLGLTGKLTFARDRPLECFLWTVGLLPEPKYSAKRVELAKTISILLVIDDIFDTYGSYDDLVLFTKAIQRWDMQEIEQLPEYMKICYMALYNTTNEICYEILKEHGSSVLPFLRKTWIDMVEAFMVEAEWVKRGTEPNLKDYTENGVTTAGTYMALVHLFFLIGEGVTAKNMGNLVDSYPNFFSVSGTILRLWDDLGTSKEEQERGDVASSIQLLMKEKNLTCEKEGRKQILHLIDMLWKELNTAMVAPNTLPLSIIDVALNMARASQVVYQHDEGSYFSGVDNHAKALFFTPIEM</sequence>
<protein>
    <submittedName>
        <fullName evidence="1">Uncharacterized protein</fullName>
    </submittedName>
</protein>
<dbReference type="EMBL" id="CM042011">
    <property type="protein sequence ID" value="KAI3765552.1"/>
    <property type="molecule type" value="Genomic_DNA"/>
</dbReference>
<reference evidence="1 2" key="2">
    <citation type="journal article" date="2022" name="Mol. Ecol. Resour.">
        <title>The genomes of chicory, endive, great burdock and yacon provide insights into Asteraceae paleo-polyploidization history and plant inulin production.</title>
        <authorList>
            <person name="Fan W."/>
            <person name="Wang S."/>
            <person name="Wang H."/>
            <person name="Wang A."/>
            <person name="Jiang F."/>
            <person name="Liu H."/>
            <person name="Zhao H."/>
            <person name="Xu D."/>
            <person name="Zhang Y."/>
        </authorList>
    </citation>
    <scope>NUCLEOTIDE SEQUENCE [LARGE SCALE GENOMIC DNA]</scope>
    <source>
        <strain evidence="2">cv. Punajuju</strain>
        <tissue evidence="1">Leaves</tissue>
    </source>
</reference>
<gene>
    <name evidence="1" type="ORF">L2E82_15589</name>
</gene>